<comment type="caution">
    <text evidence="1">The sequence shown here is derived from an EMBL/GenBank/DDBJ whole genome shotgun (WGS) entry which is preliminary data.</text>
</comment>
<evidence type="ECO:0008006" key="3">
    <source>
        <dbReference type="Google" id="ProtNLM"/>
    </source>
</evidence>
<dbReference type="SUPFAM" id="SSF48452">
    <property type="entry name" value="TPR-like"/>
    <property type="match status" value="1"/>
</dbReference>
<organism evidence="1 2">
    <name type="scientific">Campylobacter majalis</name>
    <dbReference type="NCBI Taxonomy" id="2790656"/>
    <lineage>
        <taxon>Bacteria</taxon>
        <taxon>Pseudomonadati</taxon>
        <taxon>Campylobacterota</taxon>
        <taxon>Epsilonproteobacteria</taxon>
        <taxon>Campylobacterales</taxon>
        <taxon>Campylobacteraceae</taxon>
        <taxon>Campylobacter</taxon>
    </lineage>
</organism>
<accession>A0ABM8Q1T1</accession>
<sequence length="410" mass="47690">MHWCKILKFLFVFVFIVTTYAKDINMQILNVLHLVDSENFAQAVSEYEKLYKQTKDVEFLKEALRLAFDTNDKRLNELLKIGSKVLQNDGEFVRFEIMQLLKQNKISRAKEKTNALIKKEQDARNFTILGNINMFEGDNNKAYANFAKAYELQNNEENLIRLVSVTPNDDEIIKNLQNYREKNGCSYTLCTMLGEKYFAKNDFVNAASVYAELYEISQNPQYLDYIIISVAQTKDKNLLSQYETRLDLNSSIMMDAYANMGLYDMAYNQAKQSYEAGLGDVYQTMMAIYEYEQHEKNMSEKVLKNVMQNFENSVEKVGLGMSYNYYGYLLIIHDIDYKKGISLVQKALVLEPDSPYYLDSLAWGYYKLGDCNKASEIMQKVMSFDDIDDTDEIKQHDEAIKKCRAKSDTR</sequence>
<dbReference type="Gene3D" id="1.25.40.10">
    <property type="entry name" value="Tetratricopeptide repeat domain"/>
    <property type="match status" value="2"/>
</dbReference>
<protein>
    <recommendedName>
        <fullName evidence="3">ATP-dependent nuclease subunit B</fullName>
    </recommendedName>
</protein>
<dbReference type="EMBL" id="CAJHOF010000001">
    <property type="protein sequence ID" value="CAD7286764.1"/>
    <property type="molecule type" value="Genomic_DNA"/>
</dbReference>
<evidence type="ECO:0000313" key="2">
    <source>
        <dbReference type="Proteomes" id="UP000789803"/>
    </source>
</evidence>
<evidence type="ECO:0000313" key="1">
    <source>
        <dbReference type="EMBL" id="CAD7286764.1"/>
    </source>
</evidence>
<name>A0ABM8Q1T1_9BACT</name>
<keyword evidence="2" id="KW-1185">Reference proteome</keyword>
<gene>
    <name evidence="1" type="ORF">LMG7974_00072</name>
</gene>
<dbReference type="InterPro" id="IPR011990">
    <property type="entry name" value="TPR-like_helical_dom_sf"/>
</dbReference>
<proteinExistence type="predicted"/>
<dbReference type="Proteomes" id="UP000789803">
    <property type="component" value="Unassembled WGS sequence"/>
</dbReference>
<reference evidence="1 2" key="1">
    <citation type="submission" date="2020-11" db="EMBL/GenBank/DDBJ databases">
        <authorList>
            <person name="Peeters C."/>
        </authorList>
    </citation>
    <scope>NUCLEOTIDE SEQUENCE [LARGE SCALE GENOMIC DNA]</scope>
    <source>
        <strain evidence="1 2">LMG 7974</strain>
    </source>
</reference>